<feature type="transmembrane region" description="Helical" evidence="1">
    <location>
        <begin position="202"/>
        <end position="224"/>
    </location>
</feature>
<gene>
    <name evidence="2" type="ORF">DES53_11542</name>
</gene>
<name>A0A366H609_9BACT</name>
<feature type="transmembrane region" description="Helical" evidence="1">
    <location>
        <begin position="230"/>
        <end position="248"/>
    </location>
</feature>
<comment type="caution">
    <text evidence="2">The sequence shown here is derived from an EMBL/GenBank/DDBJ whole genome shotgun (WGS) entry which is preliminary data.</text>
</comment>
<proteinExistence type="predicted"/>
<organism evidence="2 3">
    <name type="scientific">Roseimicrobium gellanilyticum</name>
    <dbReference type="NCBI Taxonomy" id="748857"/>
    <lineage>
        <taxon>Bacteria</taxon>
        <taxon>Pseudomonadati</taxon>
        <taxon>Verrucomicrobiota</taxon>
        <taxon>Verrucomicrobiia</taxon>
        <taxon>Verrucomicrobiales</taxon>
        <taxon>Verrucomicrobiaceae</taxon>
        <taxon>Roseimicrobium</taxon>
    </lineage>
</organism>
<keyword evidence="3" id="KW-1185">Reference proteome</keyword>
<feature type="transmembrane region" description="Helical" evidence="1">
    <location>
        <begin position="102"/>
        <end position="120"/>
    </location>
</feature>
<accession>A0A366H609</accession>
<keyword evidence="1" id="KW-1133">Transmembrane helix</keyword>
<feature type="transmembrane region" description="Helical" evidence="1">
    <location>
        <begin position="20"/>
        <end position="41"/>
    </location>
</feature>
<feature type="transmembrane region" description="Helical" evidence="1">
    <location>
        <begin position="157"/>
        <end position="181"/>
    </location>
</feature>
<evidence type="ECO:0000256" key="1">
    <source>
        <dbReference type="SAM" id="Phobius"/>
    </source>
</evidence>
<reference evidence="2 3" key="1">
    <citation type="submission" date="2018-06" db="EMBL/GenBank/DDBJ databases">
        <title>Genomic Encyclopedia of Type Strains, Phase IV (KMG-IV): sequencing the most valuable type-strain genomes for metagenomic binning, comparative biology and taxonomic classification.</title>
        <authorList>
            <person name="Goeker M."/>
        </authorList>
    </citation>
    <scope>NUCLEOTIDE SEQUENCE [LARGE SCALE GENOMIC DNA]</scope>
    <source>
        <strain evidence="2 3">DSM 25532</strain>
    </source>
</reference>
<keyword evidence="1" id="KW-0812">Transmembrane</keyword>
<keyword evidence="1" id="KW-0472">Membrane</keyword>
<evidence type="ECO:0000313" key="2">
    <source>
        <dbReference type="EMBL" id="RBP36901.1"/>
    </source>
</evidence>
<sequence>MTFHMTSKLEKHILATYQYLRIGLAVTGIIFPVLLALGGRFHGLTLEGSMSAYYHASPQSQADERVSRAKFDMEHPNPTQGQLEEWMDKAHTHPHEGTMRDWFVGLLFVVGVMLFLYRGFTSAENNALNLAGLCAVGVALFPTSWRASFEGRELDFLGFTFSVHGACAVLLFLCIAYVAIFRSKDTLDLLTDKKQRERYRRLYVILGWAMVASPVAAFIMVNLFEYKKALVFAVEFFGIWVFSAYWGVKSRELARTQAERKAVKETLARET</sequence>
<evidence type="ECO:0000313" key="3">
    <source>
        <dbReference type="Proteomes" id="UP000253426"/>
    </source>
</evidence>
<dbReference type="Proteomes" id="UP000253426">
    <property type="component" value="Unassembled WGS sequence"/>
</dbReference>
<dbReference type="EMBL" id="QNRR01000015">
    <property type="protein sequence ID" value="RBP36901.1"/>
    <property type="molecule type" value="Genomic_DNA"/>
</dbReference>
<feature type="transmembrane region" description="Helical" evidence="1">
    <location>
        <begin position="127"/>
        <end position="145"/>
    </location>
</feature>
<protein>
    <submittedName>
        <fullName evidence="2">Uncharacterized protein</fullName>
    </submittedName>
</protein>
<dbReference type="AlphaFoldDB" id="A0A366H609"/>